<keyword evidence="6" id="KW-0067">ATP-binding</keyword>
<dbReference type="EMBL" id="JBHUGD010000001">
    <property type="protein sequence ID" value="MFD1945690.1"/>
    <property type="molecule type" value="Genomic_DNA"/>
</dbReference>
<feature type="domain" description="Carbohydrate kinase FGGY N-terminal" evidence="9">
    <location>
        <begin position="3"/>
        <end position="247"/>
    </location>
</feature>
<keyword evidence="5" id="KW-0319">Glycerol metabolism</keyword>
<dbReference type="PIRSF" id="PIRSF000538">
    <property type="entry name" value="GlpK"/>
    <property type="match status" value="1"/>
</dbReference>
<dbReference type="SUPFAM" id="SSF53067">
    <property type="entry name" value="Actin-like ATPase domain"/>
    <property type="match status" value="2"/>
</dbReference>
<dbReference type="InterPro" id="IPR018485">
    <property type="entry name" value="FGGY_C"/>
</dbReference>
<evidence type="ECO:0000256" key="4">
    <source>
        <dbReference type="ARBA" id="ARBA00022777"/>
    </source>
</evidence>
<dbReference type="Pfam" id="PF00370">
    <property type="entry name" value="FGGY_N"/>
    <property type="match status" value="1"/>
</dbReference>
<protein>
    <recommendedName>
        <fullName evidence="7">ATP:glycerol 3-phosphotransferase</fullName>
    </recommendedName>
</protein>
<evidence type="ECO:0000313" key="11">
    <source>
        <dbReference type="EMBL" id="MFD1945690.1"/>
    </source>
</evidence>
<reference evidence="12" key="1">
    <citation type="journal article" date="2019" name="Int. J. Syst. Evol. Microbiol.">
        <title>The Global Catalogue of Microorganisms (GCM) 10K type strain sequencing project: providing services to taxonomists for standard genome sequencing and annotation.</title>
        <authorList>
            <consortium name="The Broad Institute Genomics Platform"/>
            <consortium name="The Broad Institute Genome Sequencing Center for Infectious Disease"/>
            <person name="Wu L."/>
            <person name="Ma J."/>
        </authorList>
    </citation>
    <scope>NUCLEOTIDE SEQUENCE [LARGE SCALE GENOMIC DNA]</scope>
    <source>
        <strain evidence="12">CGMCC 1.12477</strain>
    </source>
</reference>
<evidence type="ECO:0000259" key="9">
    <source>
        <dbReference type="Pfam" id="PF00370"/>
    </source>
</evidence>
<dbReference type="Proteomes" id="UP001597351">
    <property type="component" value="Unassembled WGS sequence"/>
</dbReference>
<evidence type="ECO:0000259" key="10">
    <source>
        <dbReference type="Pfam" id="PF02782"/>
    </source>
</evidence>
<evidence type="ECO:0000256" key="6">
    <source>
        <dbReference type="ARBA" id="ARBA00022840"/>
    </source>
</evidence>
<dbReference type="PANTHER" id="PTHR10196:SF69">
    <property type="entry name" value="GLYCEROL KINASE"/>
    <property type="match status" value="1"/>
</dbReference>
<keyword evidence="3" id="KW-0547">Nucleotide-binding</keyword>
<comment type="caution">
    <text evidence="11">The sequence shown here is derived from an EMBL/GenBank/DDBJ whole genome shotgun (WGS) entry which is preliminary data.</text>
</comment>
<dbReference type="InterPro" id="IPR018484">
    <property type="entry name" value="FGGY_N"/>
</dbReference>
<dbReference type="InterPro" id="IPR043129">
    <property type="entry name" value="ATPase_NBD"/>
</dbReference>
<dbReference type="NCBIfam" id="NF000756">
    <property type="entry name" value="PRK00047.1"/>
    <property type="match status" value="1"/>
</dbReference>
<gene>
    <name evidence="11" type="primary">glpK</name>
    <name evidence="11" type="ORF">ACFSDE_02715</name>
</gene>
<dbReference type="Gene3D" id="3.30.420.40">
    <property type="match status" value="2"/>
</dbReference>
<dbReference type="PANTHER" id="PTHR10196">
    <property type="entry name" value="SUGAR KINASE"/>
    <property type="match status" value="1"/>
</dbReference>
<dbReference type="InterPro" id="IPR018483">
    <property type="entry name" value="Carb_kinase_FGGY_CS"/>
</dbReference>
<dbReference type="InterPro" id="IPR000577">
    <property type="entry name" value="Carb_kinase_FGGY"/>
</dbReference>
<dbReference type="InterPro" id="IPR005999">
    <property type="entry name" value="Glycerol_kin"/>
</dbReference>
<evidence type="ECO:0000256" key="7">
    <source>
        <dbReference type="ARBA" id="ARBA00043149"/>
    </source>
</evidence>
<dbReference type="Pfam" id="PF02782">
    <property type="entry name" value="FGGY_C"/>
    <property type="match status" value="1"/>
</dbReference>
<dbReference type="CDD" id="cd07786">
    <property type="entry name" value="FGGY_EcGK_like"/>
    <property type="match status" value="1"/>
</dbReference>
<name>A0ABW4TGE1_9ACTN</name>
<dbReference type="PROSITE" id="PS00445">
    <property type="entry name" value="FGGY_KINASES_2"/>
    <property type="match status" value="1"/>
</dbReference>
<keyword evidence="12" id="KW-1185">Reference proteome</keyword>
<feature type="domain" description="Carbohydrate kinase FGGY C-terminal" evidence="10">
    <location>
        <begin position="257"/>
        <end position="439"/>
    </location>
</feature>
<keyword evidence="2 8" id="KW-0808">Transferase</keyword>
<keyword evidence="4 8" id="KW-0418">Kinase</keyword>
<evidence type="ECO:0000313" key="12">
    <source>
        <dbReference type="Proteomes" id="UP001597351"/>
    </source>
</evidence>
<evidence type="ECO:0000256" key="1">
    <source>
        <dbReference type="ARBA" id="ARBA00009156"/>
    </source>
</evidence>
<evidence type="ECO:0000256" key="5">
    <source>
        <dbReference type="ARBA" id="ARBA00022798"/>
    </source>
</evidence>
<comment type="similarity">
    <text evidence="1 8">Belongs to the FGGY kinase family.</text>
</comment>
<dbReference type="RefSeq" id="WP_343915408.1">
    <property type="nucleotide sequence ID" value="NZ_BAAAJT010000002.1"/>
</dbReference>
<dbReference type="PROSITE" id="PS00933">
    <property type="entry name" value="FGGY_KINASES_1"/>
    <property type="match status" value="1"/>
</dbReference>
<evidence type="ECO:0000256" key="2">
    <source>
        <dbReference type="ARBA" id="ARBA00022679"/>
    </source>
</evidence>
<evidence type="ECO:0000256" key="8">
    <source>
        <dbReference type="RuleBase" id="RU003733"/>
    </source>
</evidence>
<dbReference type="NCBIfam" id="TIGR01311">
    <property type="entry name" value="glycerol_kin"/>
    <property type="match status" value="1"/>
</dbReference>
<proteinExistence type="inferred from homology"/>
<dbReference type="GO" id="GO:0004370">
    <property type="term" value="F:glycerol kinase activity"/>
    <property type="evidence" value="ECO:0007669"/>
    <property type="project" value="UniProtKB-EC"/>
</dbReference>
<accession>A0ABW4TGE1</accession>
<organism evidence="11 12">
    <name type="scientific">Nocardioides aestuarii</name>
    <dbReference type="NCBI Taxonomy" id="252231"/>
    <lineage>
        <taxon>Bacteria</taxon>
        <taxon>Bacillati</taxon>
        <taxon>Actinomycetota</taxon>
        <taxon>Actinomycetes</taxon>
        <taxon>Propionibacteriales</taxon>
        <taxon>Nocardioidaceae</taxon>
        <taxon>Nocardioides</taxon>
    </lineage>
</organism>
<sequence length="490" mass="52799">MSVLAIDAGTTGVTAVVVSPDGRIVAKGYEEFRQHFPQPGWVEHAPEEIWQATIEATRDVLKQVDAEELTALGITNQRETVVLWDRETLGSPRRAIVWQDRRTADICSRMREEGHEERVTELTGLRLDPYFSGTKLAWIAEHEPHTWTHVESGRYAVGTVDSYLIARMTRGVQHVTDVSNACRTLLFDLAAGDWSDELCGLFGVPRDALPDLVPNWGEVATTDPKSFCGLSLPIAGIAGDQQSALFGQTCFDVGDSKCTYGTGSFILTNTGSELQRSDAGLLSTAAWRSPDGDLTYALEGAIFVTGAAVQWLRDGLQIVGSAAETAAIASTVDSSEGVVFVPALTGLGAPHWDPHARGLIIGLTRGTTRAHIVRATLEAIAFEVRDVLETMPGLSSLRVDGGAAANDLLCQVQADQVGVPVERPEIVETTALGAAFLAGLGTGTWSSTDELRDTWSLDRRFEPGGDRADHDAAHARWLEAVRRSGGWATL</sequence>
<evidence type="ECO:0000256" key="3">
    <source>
        <dbReference type="ARBA" id="ARBA00022741"/>
    </source>
</evidence>